<name>A0A917KJ03_9PROT</name>
<evidence type="ECO:0000313" key="3">
    <source>
        <dbReference type="Proteomes" id="UP000661507"/>
    </source>
</evidence>
<dbReference type="AlphaFoldDB" id="A0A917KJ03"/>
<sequence length="87" mass="9583">MDVSVRMTTPHPVIGVLRAGMLLGLGWVVAAELAWASFGLPWALLLLFAWLLLQRFFHGAVQRLGEAITTETARRDAPRAPDEETPC</sequence>
<keyword evidence="1" id="KW-1133">Transmembrane helix</keyword>
<dbReference type="EMBL" id="BMKW01000005">
    <property type="protein sequence ID" value="GGJ15895.1"/>
    <property type="molecule type" value="Genomic_DNA"/>
</dbReference>
<feature type="transmembrane region" description="Helical" evidence="1">
    <location>
        <begin position="35"/>
        <end position="53"/>
    </location>
</feature>
<reference evidence="2" key="2">
    <citation type="submission" date="2020-09" db="EMBL/GenBank/DDBJ databases">
        <authorList>
            <person name="Sun Q."/>
            <person name="Zhou Y."/>
        </authorList>
    </citation>
    <scope>NUCLEOTIDE SEQUENCE</scope>
    <source>
        <strain evidence="2">CGMCC 1.3617</strain>
    </source>
</reference>
<comment type="caution">
    <text evidence="2">The sequence shown here is derived from an EMBL/GenBank/DDBJ whole genome shotgun (WGS) entry which is preliminary data.</text>
</comment>
<keyword evidence="1" id="KW-0812">Transmembrane</keyword>
<evidence type="ECO:0000256" key="1">
    <source>
        <dbReference type="SAM" id="Phobius"/>
    </source>
</evidence>
<gene>
    <name evidence="2" type="ORF">GCM10011320_23970</name>
</gene>
<feature type="transmembrane region" description="Helical" evidence="1">
    <location>
        <begin position="12"/>
        <end position="29"/>
    </location>
</feature>
<reference evidence="2" key="1">
    <citation type="journal article" date="2014" name="Int. J. Syst. Evol. Microbiol.">
        <title>Complete genome sequence of Corynebacterium casei LMG S-19264T (=DSM 44701T), isolated from a smear-ripened cheese.</title>
        <authorList>
            <consortium name="US DOE Joint Genome Institute (JGI-PGF)"/>
            <person name="Walter F."/>
            <person name="Albersmeier A."/>
            <person name="Kalinowski J."/>
            <person name="Ruckert C."/>
        </authorList>
    </citation>
    <scope>NUCLEOTIDE SEQUENCE</scope>
    <source>
        <strain evidence="2">CGMCC 1.3617</strain>
    </source>
</reference>
<protein>
    <submittedName>
        <fullName evidence="2">Uncharacterized protein</fullName>
    </submittedName>
</protein>
<organism evidence="2 3">
    <name type="scientific">Neoroseomonas lacus</name>
    <dbReference type="NCBI Taxonomy" id="287609"/>
    <lineage>
        <taxon>Bacteria</taxon>
        <taxon>Pseudomonadati</taxon>
        <taxon>Pseudomonadota</taxon>
        <taxon>Alphaproteobacteria</taxon>
        <taxon>Acetobacterales</taxon>
        <taxon>Acetobacteraceae</taxon>
        <taxon>Neoroseomonas</taxon>
    </lineage>
</organism>
<proteinExistence type="predicted"/>
<accession>A0A917KJ03</accession>
<dbReference type="Proteomes" id="UP000661507">
    <property type="component" value="Unassembled WGS sequence"/>
</dbReference>
<keyword evidence="1" id="KW-0472">Membrane</keyword>
<evidence type="ECO:0000313" key="2">
    <source>
        <dbReference type="EMBL" id="GGJ15895.1"/>
    </source>
</evidence>
<keyword evidence="3" id="KW-1185">Reference proteome</keyword>